<dbReference type="CDD" id="cd03695">
    <property type="entry name" value="CysN_NodQ_II"/>
    <property type="match status" value="1"/>
</dbReference>
<dbReference type="SUPFAM" id="SSF52540">
    <property type="entry name" value="P-loop containing nucleoside triphosphate hydrolases"/>
    <property type="match status" value="1"/>
</dbReference>
<dbReference type="InterPro" id="IPR027417">
    <property type="entry name" value="P-loop_NTPase"/>
</dbReference>
<dbReference type="PROSITE" id="PS00301">
    <property type="entry name" value="G_TR_1"/>
    <property type="match status" value="1"/>
</dbReference>
<evidence type="ECO:0000313" key="8">
    <source>
        <dbReference type="EMBL" id="KEQ00490.1"/>
    </source>
</evidence>
<evidence type="ECO:0000259" key="7">
    <source>
        <dbReference type="PROSITE" id="PS51722"/>
    </source>
</evidence>
<keyword evidence="3" id="KW-0548">Nucleotidyltransferase</keyword>
<dbReference type="InterPro" id="IPR050100">
    <property type="entry name" value="TRAFAC_GTPase_members"/>
</dbReference>
<dbReference type="Pfam" id="PF22594">
    <property type="entry name" value="GTP-eEF1A_C"/>
    <property type="match status" value="1"/>
</dbReference>
<evidence type="ECO:0000256" key="5">
    <source>
        <dbReference type="ARBA" id="ARBA00022840"/>
    </source>
</evidence>
<dbReference type="InterPro" id="IPR044139">
    <property type="entry name" value="CysN_NoDQ_III"/>
</dbReference>
<sequence>MSTDSVLRFITAGSVDDGKSTLIGRLLFDSQSLLADQVASLYHGKHKRTADGIPDFAQLTDGLAAEREQGITIDVAYRYFATPARKFIIADTPGHEQYTRNMVTGASTADAAIILIDATRLDYTEHTPALLPQTRRHSAILKLLGTPHIIVAVNKLDLLDYSEEKFNAIKRAYAELAIALDLHNISYVPISALNGDNIVTASAHMPWYQGQPLLPLLESLPAANRSSQLLSAPVLFPVQRVARLDGSSADDFRGYQGRLEQGTLKAGDRIRIEPAGQTSAIAAIYTPDGQVEQAQSGAVLTVVLADDVDVSRGDSLVAADSALQPVKTISASVCWFDSKPLNSARRYWLKHTTQTVYAKIRQVDYLLDVQSLNHREDSDSLQLNDIGRVQLSIQKPVVATTYEDNPAAGAFILIDEATNHTVAAGMIVSVA</sequence>
<keyword evidence="6" id="KW-0342">GTP-binding</keyword>
<dbReference type="InterPro" id="IPR031157">
    <property type="entry name" value="G_TR_CS"/>
</dbReference>
<dbReference type="NCBIfam" id="TIGR02034">
    <property type="entry name" value="CysN"/>
    <property type="match status" value="1"/>
</dbReference>
<dbReference type="InterPro" id="IPR009000">
    <property type="entry name" value="Transl_B-barrel_sf"/>
</dbReference>
<reference evidence="8 9" key="1">
    <citation type="journal article" date="2014" name="PLoS Genet.">
        <title>Hidden diversity in honey bee gut symbionts detected by single-cell genomics.</title>
        <authorList>
            <person name="Engel P."/>
            <person name="Stepanauskas R."/>
            <person name="Moran N."/>
        </authorList>
    </citation>
    <scope>NUCLEOTIDE SEQUENCE [LARGE SCALE GENOMIC DNA]</scope>
    <source>
        <strain evidence="8 9">SCGC AB-598-J21</strain>
    </source>
</reference>
<dbReference type="CDD" id="cd04166">
    <property type="entry name" value="CysN_ATPS"/>
    <property type="match status" value="1"/>
</dbReference>
<comment type="caution">
    <text evidence="8">The sequence shown here is derived from an EMBL/GenBank/DDBJ whole genome shotgun (WGS) entry which is preliminary data.</text>
</comment>
<dbReference type="GO" id="GO:0004781">
    <property type="term" value="F:sulfate adenylyltransferase (ATP) activity"/>
    <property type="evidence" value="ECO:0007669"/>
    <property type="project" value="UniProtKB-EC"/>
</dbReference>
<dbReference type="Pfam" id="PF00009">
    <property type="entry name" value="GTP_EFTU"/>
    <property type="match status" value="1"/>
</dbReference>
<keyword evidence="4" id="KW-0547">Nucleotide-binding</keyword>
<protein>
    <recommendedName>
        <fullName evidence="1">sulfate adenylyltransferase</fullName>
        <ecNumber evidence="1">2.7.7.4</ecNumber>
    </recommendedName>
</protein>
<dbReference type="InterPro" id="IPR041757">
    <property type="entry name" value="CysN_GTP-bd"/>
</dbReference>
<dbReference type="CDD" id="cd04095">
    <property type="entry name" value="CysN_NoDQ_III"/>
    <property type="match status" value="1"/>
</dbReference>
<keyword evidence="2 8" id="KW-0808">Transferase</keyword>
<dbReference type="InterPro" id="IPR000795">
    <property type="entry name" value="T_Tr_GTP-bd_dom"/>
</dbReference>
<evidence type="ECO:0000256" key="2">
    <source>
        <dbReference type="ARBA" id="ARBA00022679"/>
    </source>
</evidence>
<evidence type="ECO:0000256" key="4">
    <source>
        <dbReference type="ARBA" id="ARBA00022741"/>
    </source>
</evidence>
<accession>A0A074VDC7</accession>
<dbReference type="InterPro" id="IPR044138">
    <property type="entry name" value="CysN_II"/>
</dbReference>
<dbReference type="FunFam" id="3.40.50.300:FF:000119">
    <property type="entry name" value="Sulfate adenylyltransferase subunit 1"/>
    <property type="match status" value="1"/>
</dbReference>
<dbReference type="GO" id="GO:0006790">
    <property type="term" value="P:sulfur compound metabolic process"/>
    <property type="evidence" value="ECO:0007669"/>
    <property type="project" value="InterPro"/>
</dbReference>
<dbReference type="GO" id="GO:0005524">
    <property type="term" value="F:ATP binding"/>
    <property type="evidence" value="ECO:0007669"/>
    <property type="project" value="UniProtKB-KW"/>
</dbReference>
<dbReference type="InterPro" id="IPR011779">
    <property type="entry name" value="SO4_adenylTrfase_lsu"/>
</dbReference>
<dbReference type="Gene3D" id="3.40.50.300">
    <property type="entry name" value="P-loop containing nucleotide triphosphate hydrolases"/>
    <property type="match status" value="1"/>
</dbReference>
<dbReference type="InterPro" id="IPR004161">
    <property type="entry name" value="EFTu-like_2"/>
</dbReference>
<dbReference type="Gene3D" id="2.40.30.10">
    <property type="entry name" value="Translation factors"/>
    <property type="match status" value="2"/>
</dbReference>
<gene>
    <name evidence="8" type="ORF">SASC598J21_017590</name>
</gene>
<feature type="domain" description="Tr-type G" evidence="7">
    <location>
        <begin position="4"/>
        <end position="225"/>
    </location>
</feature>
<dbReference type="SUPFAM" id="SSF50447">
    <property type="entry name" value="Translation proteins"/>
    <property type="match status" value="1"/>
</dbReference>
<dbReference type="EC" id="2.7.7.4" evidence="1"/>
<dbReference type="AlphaFoldDB" id="A0A074VDC7"/>
<evidence type="ECO:0000256" key="1">
    <source>
        <dbReference type="ARBA" id="ARBA00012391"/>
    </source>
</evidence>
<evidence type="ECO:0000313" key="9">
    <source>
        <dbReference type="Proteomes" id="UP000027644"/>
    </source>
</evidence>
<organism evidence="8 9">
    <name type="scientific">Snodgrassella alvi SCGC AB-598-J21</name>
    <dbReference type="NCBI Taxonomy" id="1385367"/>
    <lineage>
        <taxon>Bacteria</taxon>
        <taxon>Pseudomonadati</taxon>
        <taxon>Pseudomonadota</taxon>
        <taxon>Betaproteobacteria</taxon>
        <taxon>Neisseriales</taxon>
        <taxon>Neisseriaceae</taxon>
        <taxon>Snodgrassella</taxon>
    </lineage>
</organism>
<dbReference type="GO" id="GO:0005525">
    <property type="term" value="F:GTP binding"/>
    <property type="evidence" value="ECO:0007669"/>
    <property type="project" value="UniProtKB-KW"/>
</dbReference>
<dbReference type="SUPFAM" id="SSF50465">
    <property type="entry name" value="EF-Tu/eEF-1alpha/eIF2-gamma C-terminal domain"/>
    <property type="match status" value="1"/>
</dbReference>
<evidence type="ECO:0000256" key="6">
    <source>
        <dbReference type="ARBA" id="ARBA00023134"/>
    </source>
</evidence>
<keyword evidence="5" id="KW-0067">ATP-binding</keyword>
<dbReference type="InterPro" id="IPR054696">
    <property type="entry name" value="GTP-eEF1A_C"/>
</dbReference>
<proteinExistence type="predicted"/>
<dbReference type="PANTHER" id="PTHR23115">
    <property type="entry name" value="TRANSLATION FACTOR"/>
    <property type="match status" value="1"/>
</dbReference>
<dbReference type="GO" id="GO:0003924">
    <property type="term" value="F:GTPase activity"/>
    <property type="evidence" value="ECO:0007669"/>
    <property type="project" value="InterPro"/>
</dbReference>
<evidence type="ECO:0000256" key="3">
    <source>
        <dbReference type="ARBA" id="ARBA00022695"/>
    </source>
</evidence>
<dbReference type="Proteomes" id="UP000027644">
    <property type="component" value="Unassembled WGS sequence"/>
</dbReference>
<dbReference type="PROSITE" id="PS51722">
    <property type="entry name" value="G_TR_2"/>
    <property type="match status" value="1"/>
</dbReference>
<dbReference type="Pfam" id="PF03144">
    <property type="entry name" value="GTP_EFTU_D2"/>
    <property type="match status" value="1"/>
</dbReference>
<name>A0A074VDC7_9NEIS</name>
<dbReference type="PRINTS" id="PR00315">
    <property type="entry name" value="ELONGATNFCT"/>
</dbReference>
<dbReference type="InterPro" id="IPR009001">
    <property type="entry name" value="Transl_elong_EF1A/Init_IF2_C"/>
</dbReference>
<dbReference type="EMBL" id="AVQL01000450">
    <property type="protein sequence ID" value="KEQ00490.1"/>
    <property type="molecule type" value="Genomic_DNA"/>
</dbReference>